<sequence length="380" mass="41294">MDENYLNSLFAHTQDVSSVRLIRNKTTAASEGYGFIDFRTREAAERVLCSYNGRQIPNTDHVFKMNWASIAGSKAPPPQDYSLFVGDVAPEVNDYVLMEHFRQYYPSVRSAKVMTDSVTNRSKGYGFVRFTNEAERDRALHDMNGSFLANRSIRVSLATARRLGGGGGTSGRQSSQVHPSELDPTNTTLFIGGLGATVTEDQLRSIFGRYGEIIYTRVPQGKGCGFVQYVERRAAECAMRELNNQVIGNSAVRISWGRSTARSGAQVGSTANAQSSMSYSYPTGYTSGYGYDATAGHAGYVSNDAYSSYGGYAGAYTGQSAVGYNMSGASGASGQNGSSSVVQPAIYDPRAPDDLDKLNEEFILRNQPPLVSCMLRMQDC</sequence>
<keyword evidence="1" id="KW-0479">Metal-binding</keyword>
<evidence type="ECO:0000313" key="10">
    <source>
        <dbReference type="Proteomes" id="UP000708148"/>
    </source>
</evidence>
<dbReference type="EMBL" id="CAJHUC010001034">
    <property type="protein sequence ID" value="CAD7699498.1"/>
    <property type="molecule type" value="Genomic_DNA"/>
</dbReference>
<gene>
    <name evidence="9" type="ORF">OSTQU699_LOCUS4857</name>
</gene>
<dbReference type="FunFam" id="3.30.70.330:FF:000476">
    <property type="entry name" value="Zinc finger CCCH domain-containing protein 4"/>
    <property type="match status" value="1"/>
</dbReference>
<dbReference type="CDD" id="cd12344">
    <property type="entry name" value="RRM1_SECp43_like"/>
    <property type="match status" value="1"/>
</dbReference>
<dbReference type="AlphaFoldDB" id="A0A8S1J0K6"/>
<evidence type="ECO:0000256" key="4">
    <source>
        <dbReference type="ARBA" id="ARBA00022833"/>
    </source>
</evidence>
<dbReference type="InterPro" id="IPR050825">
    <property type="entry name" value="RBM42_RBP45_47-like"/>
</dbReference>
<name>A0A8S1J0K6_9CHLO</name>
<evidence type="ECO:0000259" key="8">
    <source>
        <dbReference type="PROSITE" id="PS50102"/>
    </source>
</evidence>
<dbReference type="GO" id="GO:0008270">
    <property type="term" value="F:zinc ion binding"/>
    <property type="evidence" value="ECO:0007669"/>
    <property type="project" value="UniProtKB-KW"/>
</dbReference>
<protein>
    <recommendedName>
        <fullName evidence="8">RRM domain-containing protein</fullName>
    </recommendedName>
</protein>
<keyword evidence="2" id="KW-0677">Repeat</keyword>
<keyword evidence="10" id="KW-1185">Reference proteome</keyword>
<dbReference type="GO" id="GO:0005829">
    <property type="term" value="C:cytosol"/>
    <property type="evidence" value="ECO:0007669"/>
    <property type="project" value="TreeGrafter"/>
</dbReference>
<dbReference type="OrthoDB" id="446113at2759"/>
<dbReference type="Gene3D" id="3.30.70.330">
    <property type="match status" value="3"/>
</dbReference>
<evidence type="ECO:0000256" key="2">
    <source>
        <dbReference type="ARBA" id="ARBA00022737"/>
    </source>
</evidence>
<evidence type="ECO:0000256" key="6">
    <source>
        <dbReference type="PROSITE-ProRule" id="PRU00176"/>
    </source>
</evidence>
<dbReference type="SUPFAM" id="SSF54928">
    <property type="entry name" value="RNA-binding domain, RBD"/>
    <property type="match status" value="3"/>
</dbReference>
<evidence type="ECO:0000256" key="7">
    <source>
        <dbReference type="SAM" id="MobiDB-lite"/>
    </source>
</evidence>
<reference evidence="9" key="1">
    <citation type="submission" date="2020-12" db="EMBL/GenBank/DDBJ databases">
        <authorList>
            <person name="Iha C."/>
        </authorList>
    </citation>
    <scope>NUCLEOTIDE SEQUENCE</scope>
</reference>
<keyword evidence="5 6" id="KW-0694">RNA-binding</keyword>
<organism evidence="9 10">
    <name type="scientific">Ostreobium quekettii</name>
    <dbReference type="NCBI Taxonomy" id="121088"/>
    <lineage>
        <taxon>Eukaryota</taxon>
        <taxon>Viridiplantae</taxon>
        <taxon>Chlorophyta</taxon>
        <taxon>core chlorophytes</taxon>
        <taxon>Ulvophyceae</taxon>
        <taxon>TCBD clade</taxon>
        <taxon>Bryopsidales</taxon>
        <taxon>Ostreobineae</taxon>
        <taxon>Ostreobiaceae</taxon>
        <taxon>Ostreobium</taxon>
    </lineage>
</organism>
<dbReference type="CDD" id="cd12345">
    <property type="entry name" value="RRM2_SECp43_like"/>
    <property type="match status" value="1"/>
</dbReference>
<dbReference type="InterPro" id="IPR012677">
    <property type="entry name" value="Nucleotide-bd_a/b_plait_sf"/>
</dbReference>
<feature type="domain" description="RRM" evidence="8">
    <location>
        <begin position="1"/>
        <end position="70"/>
    </location>
</feature>
<keyword evidence="3" id="KW-0863">Zinc-finger</keyword>
<keyword evidence="4" id="KW-0862">Zinc</keyword>
<dbReference type="SMART" id="SM00360">
    <property type="entry name" value="RRM"/>
    <property type="match status" value="3"/>
</dbReference>
<evidence type="ECO:0000313" key="9">
    <source>
        <dbReference type="EMBL" id="CAD7699498.1"/>
    </source>
</evidence>
<feature type="domain" description="RRM" evidence="8">
    <location>
        <begin position="81"/>
        <end position="160"/>
    </location>
</feature>
<proteinExistence type="predicted"/>
<dbReference type="InterPro" id="IPR035979">
    <property type="entry name" value="RBD_domain_sf"/>
</dbReference>
<feature type="region of interest" description="Disordered" evidence="7">
    <location>
        <begin position="163"/>
        <end position="182"/>
    </location>
</feature>
<evidence type="ECO:0000256" key="5">
    <source>
        <dbReference type="ARBA" id="ARBA00022884"/>
    </source>
</evidence>
<dbReference type="PROSITE" id="PS50102">
    <property type="entry name" value="RRM"/>
    <property type="match status" value="3"/>
</dbReference>
<evidence type="ECO:0000256" key="1">
    <source>
        <dbReference type="ARBA" id="ARBA00022723"/>
    </source>
</evidence>
<comment type="caution">
    <text evidence="9">The sequence shown here is derived from an EMBL/GenBank/DDBJ whole genome shotgun (WGS) entry which is preliminary data.</text>
</comment>
<dbReference type="PANTHER" id="PTHR47640">
    <property type="entry name" value="TRNA SELENOCYSTEINE 1-ASSOCIATED PROTEIN 1-RELATED-RELATED"/>
    <property type="match status" value="1"/>
</dbReference>
<dbReference type="Proteomes" id="UP000708148">
    <property type="component" value="Unassembled WGS sequence"/>
</dbReference>
<accession>A0A8S1J0K6</accession>
<dbReference type="InterPro" id="IPR000504">
    <property type="entry name" value="RRM_dom"/>
</dbReference>
<dbReference type="PANTHER" id="PTHR47640:SF10">
    <property type="entry name" value="TRNA SELENOCYSTEINE 1-ASSOCIATED PROTEIN 1-RELATED"/>
    <property type="match status" value="1"/>
</dbReference>
<dbReference type="Pfam" id="PF00076">
    <property type="entry name" value="RRM_1"/>
    <property type="match status" value="3"/>
</dbReference>
<evidence type="ECO:0000256" key="3">
    <source>
        <dbReference type="ARBA" id="ARBA00022771"/>
    </source>
</evidence>
<dbReference type="GO" id="GO:0003729">
    <property type="term" value="F:mRNA binding"/>
    <property type="evidence" value="ECO:0007669"/>
    <property type="project" value="InterPro"/>
</dbReference>
<feature type="domain" description="RRM" evidence="8">
    <location>
        <begin position="187"/>
        <end position="259"/>
    </location>
</feature>